<evidence type="ECO:0000313" key="7">
    <source>
        <dbReference type="EMBL" id="GGX67326.1"/>
    </source>
</evidence>
<dbReference type="InterPro" id="IPR004437">
    <property type="entry name" value="ParB/RepB/Spo0J"/>
</dbReference>
<evidence type="ECO:0000256" key="2">
    <source>
        <dbReference type="ARBA" id="ARBA00022829"/>
    </source>
</evidence>
<sequence length="333" mass="36741">MSDDKTPSKKSTAKKASARGLGRGLSALMADVSVPVEAPDTASAEESKASSSTANKITDTPDTSSRNVQFIAISRLDRNPDQPRKMFNEKDLAELTESIRRKGVLQPILVRPIPESARSKSESASVDFQIVAGERRWQASLKAGLDAMPVLIRHLNDQEVLEIGVVENVQRADLNPIEEARAYRALMDDFGRTQVEVSEAIGKARSHIANLLRLLEMPNQVMRWVELGRITPGHAKAIMTMPDPTETADMVIREGLSVRATEQYVKRYKEGAPLVSNLSVPRETDPNITALERDLSDLLGLKVSLNHKGPSGELKIKYKSGAQLEEVMRRLKN</sequence>
<dbReference type="InterPro" id="IPR050336">
    <property type="entry name" value="Chromosome_partition/occlusion"/>
</dbReference>
<evidence type="ECO:0000313" key="8">
    <source>
        <dbReference type="Proteomes" id="UP000600865"/>
    </source>
</evidence>
<dbReference type="GO" id="GO:0005694">
    <property type="term" value="C:chromosome"/>
    <property type="evidence" value="ECO:0007669"/>
    <property type="project" value="TreeGrafter"/>
</dbReference>
<dbReference type="GO" id="GO:0003677">
    <property type="term" value="F:DNA binding"/>
    <property type="evidence" value="ECO:0007669"/>
    <property type="project" value="UniProtKB-KW"/>
</dbReference>
<gene>
    <name evidence="7" type="primary">parB</name>
    <name evidence="7" type="ORF">GCM10011309_16260</name>
</gene>
<dbReference type="NCBIfam" id="TIGR00180">
    <property type="entry name" value="parB_part"/>
    <property type="match status" value="1"/>
</dbReference>
<feature type="region of interest" description="Disordered" evidence="5">
    <location>
        <begin position="1"/>
        <end position="24"/>
    </location>
</feature>
<dbReference type="SUPFAM" id="SSF109709">
    <property type="entry name" value="KorB DNA-binding domain-like"/>
    <property type="match status" value="1"/>
</dbReference>
<evidence type="ECO:0000259" key="6">
    <source>
        <dbReference type="SMART" id="SM00470"/>
    </source>
</evidence>
<dbReference type="Gene3D" id="1.10.10.2830">
    <property type="match status" value="1"/>
</dbReference>
<name>A0A918KN19_9PROT</name>
<dbReference type="PANTHER" id="PTHR33375">
    <property type="entry name" value="CHROMOSOME-PARTITIONING PROTEIN PARB-RELATED"/>
    <property type="match status" value="1"/>
</dbReference>
<evidence type="ECO:0000256" key="5">
    <source>
        <dbReference type="SAM" id="MobiDB-lite"/>
    </source>
</evidence>
<feature type="domain" description="ParB-like N-terminal" evidence="6">
    <location>
        <begin position="69"/>
        <end position="169"/>
    </location>
</feature>
<feature type="compositionally biased region" description="Low complexity" evidence="5">
    <location>
        <begin position="41"/>
        <end position="54"/>
    </location>
</feature>
<dbReference type="InterPro" id="IPR036086">
    <property type="entry name" value="ParB/Sulfiredoxin_sf"/>
</dbReference>
<dbReference type="Proteomes" id="UP000600865">
    <property type="component" value="Unassembled WGS sequence"/>
</dbReference>
<dbReference type="FunFam" id="3.90.1530.30:FF:000001">
    <property type="entry name" value="Chromosome partitioning protein ParB"/>
    <property type="match status" value="1"/>
</dbReference>
<dbReference type="InterPro" id="IPR057240">
    <property type="entry name" value="ParB_dimer_C"/>
</dbReference>
<evidence type="ECO:0000256" key="3">
    <source>
        <dbReference type="ARBA" id="ARBA00023125"/>
    </source>
</evidence>
<comment type="similarity">
    <text evidence="1">Belongs to the ParB family.</text>
</comment>
<accession>A0A918KN19</accession>
<evidence type="ECO:0000256" key="4">
    <source>
        <dbReference type="ARBA" id="ARBA00025472"/>
    </source>
</evidence>
<dbReference type="GO" id="GO:0007059">
    <property type="term" value="P:chromosome segregation"/>
    <property type="evidence" value="ECO:0007669"/>
    <property type="project" value="UniProtKB-KW"/>
</dbReference>
<dbReference type="RefSeq" id="WP_189584144.1">
    <property type="nucleotide sequence ID" value="NZ_BMYV01000002.1"/>
</dbReference>
<dbReference type="SUPFAM" id="SSF110849">
    <property type="entry name" value="ParB/Sulfiredoxin"/>
    <property type="match status" value="1"/>
</dbReference>
<dbReference type="AlphaFoldDB" id="A0A918KN19"/>
<dbReference type="Pfam" id="PF02195">
    <property type="entry name" value="ParB_N"/>
    <property type="match status" value="1"/>
</dbReference>
<keyword evidence="3" id="KW-0238">DNA-binding</keyword>
<dbReference type="Gene3D" id="3.90.1530.30">
    <property type="match status" value="1"/>
</dbReference>
<evidence type="ECO:0000256" key="1">
    <source>
        <dbReference type="ARBA" id="ARBA00006295"/>
    </source>
</evidence>
<comment type="caution">
    <text evidence="7">The sequence shown here is derived from an EMBL/GenBank/DDBJ whole genome shotgun (WGS) entry which is preliminary data.</text>
</comment>
<dbReference type="Pfam" id="PF17762">
    <property type="entry name" value="HTH_ParB"/>
    <property type="match status" value="1"/>
</dbReference>
<feature type="region of interest" description="Disordered" evidence="5">
    <location>
        <begin position="36"/>
        <end position="63"/>
    </location>
</feature>
<proteinExistence type="inferred from homology"/>
<reference evidence="7 8" key="1">
    <citation type="journal article" date="2014" name="Int. J. Syst. Evol. Microbiol.">
        <title>Complete genome sequence of Corynebacterium casei LMG S-19264T (=DSM 44701T), isolated from a smear-ripened cheese.</title>
        <authorList>
            <consortium name="US DOE Joint Genome Institute (JGI-PGF)"/>
            <person name="Walter F."/>
            <person name="Albersmeier A."/>
            <person name="Kalinowski J."/>
            <person name="Ruckert C."/>
        </authorList>
    </citation>
    <scope>NUCLEOTIDE SEQUENCE [LARGE SCALE GENOMIC DNA]</scope>
    <source>
        <strain evidence="7 8">KCTC 23968</strain>
    </source>
</reference>
<dbReference type="EMBL" id="BMYV01000002">
    <property type="protein sequence ID" value="GGX67326.1"/>
    <property type="molecule type" value="Genomic_DNA"/>
</dbReference>
<dbReference type="InterPro" id="IPR041468">
    <property type="entry name" value="HTH_ParB/Spo0J"/>
</dbReference>
<dbReference type="FunFam" id="1.10.10.2830:FF:000001">
    <property type="entry name" value="Chromosome partitioning protein ParB"/>
    <property type="match status" value="1"/>
</dbReference>
<dbReference type="Pfam" id="PF23552">
    <property type="entry name" value="ParB_C"/>
    <property type="match status" value="1"/>
</dbReference>
<protein>
    <submittedName>
        <fullName evidence="7">Chromosome-partitioning protein ParB</fullName>
    </submittedName>
</protein>
<dbReference type="InterPro" id="IPR003115">
    <property type="entry name" value="ParB_N"/>
</dbReference>
<dbReference type="PANTHER" id="PTHR33375:SF1">
    <property type="entry name" value="CHROMOSOME-PARTITIONING PROTEIN PARB-RELATED"/>
    <property type="match status" value="1"/>
</dbReference>
<keyword evidence="8" id="KW-1185">Reference proteome</keyword>
<dbReference type="CDD" id="cd16393">
    <property type="entry name" value="SPO0J_N"/>
    <property type="match status" value="1"/>
</dbReference>
<organism evidence="7 8">
    <name type="scientific">Litorimonas cladophorae</name>
    <dbReference type="NCBI Taxonomy" id="1220491"/>
    <lineage>
        <taxon>Bacteria</taxon>
        <taxon>Pseudomonadati</taxon>
        <taxon>Pseudomonadota</taxon>
        <taxon>Alphaproteobacteria</taxon>
        <taxon>Maricaulales</taxon>
        <taxon>Robiginitomaculaceae</taxon>
    </lineage>
</organism>
<dbReference type="SMART" id="SM00470">
    <property type="entry name" value="ParB"/>
    <property type="match status" value="1"/>
</dbReference>
<keyword evidence="2" id="KW-0159">Chromosome partition</keyword>
<comment type="function">
    <text evidence="4">Involved in chromosome partition. Localize to both poles of the predivisional cell following completion of DNA replication. Binds to the DNA origin of replication.</text>
</comment>